<name>A0ABT4N287_GORRU</name>
<gene>
    <name evidence="1" type="ORF">O4213_20665</name>
</gene>
<protein>
    <submittedName>
        <fullName evidence="1">Uncharacterized protein</fullName>
    </submittedName>
</protein>
<evidence type="ECO:0000313" key="1">
    <source>
        <dbReference type="EMBL" id="MCZ4552416.1"/>
    </source>
</evidence>
<dbReference type="Proteomes" id="UP001067235">
    <property type="component" value="Unassembled WGS sequence"/>
</dbReference>
<dbReference type="EMBL" id="JAPWIE010000006">
    <property type="protein sequence ID" value="MCZ4552416.1"/>
    <property type="molecule type" value="Genomic_DNA"/>
</dbReference>
<dbReference type="SUPFAM" id="SSF52777">
    <property type="entry name" value="CoA-dependent acyltransferases"/>
    <property type="match status" value="1"/>
</dbReference>
<organism evidence="1 2">
    <name type="scientific">Gordonia rubripertincta</name>
    <name type="common">Rhodococcus corallinus</name>
    <dbReference type="NCBI Taxonomy" id="36822"/>
    <lineage>
        <taxon>Bacteria</taxon>
        <taxon>Bacillati</taxon>
        <taxon>Actinomycetota</taxon>
        <taxon>Actinomycetes</taxon>
        <taxon>Mycobacteriales</taxon>
        <taxon>Gordoniaceae</taxon>
        <taxon>Gordonia</taxon>
    </lineage>
</organism>
<keyword evidence="2" id="KW-1185">Reference proteome</keyword>
<dbReference type="InterPro" id="IPR023213">
    <property type="entry name" value="CAT-like_dom_sf"/>
</dbReference>
<evidence type="ECO:0000313" key="2">
    <source>
        <dbReference type="Proteomes" id="UP001067235"/>
    </source>
</evidence>
<accession>A0ABT4N287</accession>
<sequence length="440" mass="45974">MSSAAGVSRLGVADDIFWRTHHGMGIPIAMQGLWRFDATLTAADLELPHRTLAAGPLTRRVVRRRIWPARNHFAGGVVLNPVYVEPEPLASGTITAWADARGDTDLDIARGPVWELSLARLETGGSVVSLLCSHVVADAESLIRAAAMAVDEAGAAMPVPALPTFGDDARDALSQLRIAVGGVGRSIARGVRDPAHRAELFAAARRPVSPRPSKPPGSSEWREPTAIFSVDAATWNASARRHGGTTNTLFTALIGELVLQIRGSGPAQLAVPVSQGGEGANTITAASIDVASIDECRDLPLLRERARAAFTDAGAGRGMGPPAGMPEEVLGVIGHRAAHALVPDPGSRDGLASNMGDLDGLLTMLSGHRGRAIAARSVHPHLSASGSTQTRCSVSGWAATAGGDVTICIGVPDPTVAHHADLRELINKVLGHWDLTADHW</sequence>
<reference evidence="1" key="1">
    <citation type="submission" date="2022-12" db="EMBL/GenBank/DDBJ databases">
        <authorList>
            <person name="Krivoruchko A.V."/>
            <person name="Elkin A."/>
        </authorList>
    </citation>
    <scope>NUCLEOTIDE SEQUENCE</scope>
    <source>
        <strain evidence="1">IEGM 1388</strain>
    </source>
</reference>
<comment type="caution">
    <text evidence="1">The sequence shown here is derived from an EMBL/GenBank/DDBJ whole genome shotgun (WGS) entry which is preliminary data.</text>
</comment>
<dbReference type="RefSeq" id="WP_084838910.1">
    <property type="nucleotide sequence ID" value="NZ_JAPWIE010000006.1"/>
</dbReference>
<dbReference type="Gene3D" id="3.30.559.10">
    <property type="entry name" value="Chloramphenicol acetyltransferase-like domain"/>
    <property type="match status" value="1"/>
</dbReference>
<proteinExistence type="predicted"/>